<dbReference type="EMBL" id="JAALLH010000001">
    <property type="protein sequence ID" value="NIY62738.1"/>
    <property type="molecule type" value="Genomic_DNA"/>
</dbReference>
<keyword evidence="2" id="KW-0067">ATP-binding</keyword>
<dbReference type="AlphaFoldDB" id="A0A7X6AUC3"/>
<comment type="caution">
    <text evidence="2">The sequence shown here is derived from an EMBL/GenBank/DDBJ whole genome shotgun (WGS) entry which is preliminary data.</text>
</comment>
<gene>
    <name evidence="2" type="ORF">SMALB_0658</name>
</gene>
<dbReference type="Proteomes" id="UP000536624">
    <property type="component" value="Unassembled WGS sequence"/>
</dbReference>
<accession>A0A7X6AUC3</accession>
<evidence type="ECO:0000313" key="3">
    <source>
        <dbReference type="Proteomes" id="UP000536624"/>
    </source>
</evidence>
<keyword evidence="2" id="KW-0378">Hydrolase</keyword>
<protein>
    <submittedName>
        <fullName evidence="2">Helicase</fullName>
    </submittedName>
</protein>
<keyword evidence="2" id="KW-0347">Helicase</keyword>
<evidence type="ECO:0000256" key="1">
    <source>
        <dbReference type="SAM" id="MobiDB-lite"/>
    </source>
</evidence>
<name>A0A7X6AUC3_STRMQ</name>
<reference evidence="2 3" key="1">
    <citation type="submission" date="2020-02" db="EMBL/GenBank/DDBJ databases">
        <title>Streptomyces malaysiensis DSM14702 (JHCC583434, PFL_A843) Genome sequencing and assembly.</title>
        <authorList>
            <person name="Samborskyy M."/>
        </authorList>
    </citation>
    <scope>NUCLEOTIDE SEQUENCE [LARGE SCALE GENOMIC DNA]</scope>
    <source>
        <strain evidence="2 3">DSM 14702</strain>
    </source>
</reference>
<evidence type="ECO:0000313" key="2">
    <source>
        <dbReference type="EMBL" id="NIY62738.1"/>
    </source>
</evidence>
<sequence length="63" mass="6868">MCDSYMPVTAKFDALRGTGELYNGMISRAAVRQLAGRGVAAGTAPPARVTRHCRQMSRETPER</sequence>
<organism evidence="2 3">
    <name type="scientific">Streptomyces malaysiensis</name>
    <dbReference type="NCBI Taxonomy" id="92644"/>
    <lineage>
        <taxon>Bacteria</taxon>
        <taxon>Bacillati</taxon>
        <taxon>Actinomycetota</taxon>
        <taxon>Actinomycetes</taxon>
        <taxon>Kitasatosporales</taxon>
        <taxon>Streptomycetaceae</taxon>
        <taxon>Streptomyces</taxon>
        <taxon>Streptomyces violaceusniger group</taxon>
    </lineage>
</organism>
<dbReference type="GO" id="GO:0004386">
    <property type="term" value="F:helicase activity"/>
    <property type="evidence" value="ECO:0007669"/>
    <property type="project" value="UniProtKB-KW"/>
</dbReference>
<feature type="region of interest" description="Disordered" evidence="1">
    <location>
        <begin position="41"/>
        <end position="63"/>
    </location>
</feature>
<proteinExistence type="predicted"/>
<keyword evidence="2" id="KW-0547">Nucleotide-binding</keyword>